<proteinExistence type="predicted"/>
<dbReference type="Gene3D" id="3.40.50.410">
    <property type="entry name" value="von Willebrand factor, type A domain"/>
    <property type="match status" value="1"/>
</dbReference>
<dbReference type="Proteomes" id="UP000292274">
    <property type="component" value="Unassembled WGS sequence"/>
</dbReference>
<dbReference type="SUPFAM" id="SSF53300">
    <property type="entry name" value="vWA-like"/>
    <property type="match status" value="1"/>
</dbReference>
<dbReference type="SMART" id="SM00327">
    <property type="entry name" value="VWA"/>
    <property type="match status" value="1"/>
</dbReference>
<feature type="domain" description="VWFA" evidence="1">
    <location>
        <begin position="9"/>
        <end position="201"/>
    </location>
</feature>
<name>A0A4R0GRN5_9ACTN</name>
<comment type="caution">
    <text evidence="2">The sequence shown here is derived from an EMBL/GenBank/DDBJ whole genome shotgun (WGS) entry which is preliminary data.</text>
</comment>
<dbReference type="EMBL" id="SJJR01000002">
    <property type="protein sequence ID" value="TCB99637.1"/>
    <property type="molecule type" value="Genomic_DNA"/>
</dbReference>
<dbReference type="InterPro" id="IPR036465">
    <property type="entry name" value="vWFA_dom_sf"/>
</dbReference>
<evidence type="ECO:0000313" key="2">
    <source>
        <dbReference type="EMBL" id="TCB99637.1"/>
    </source>
</evidence>
<dbReference type="Pfam" id="PF13519">
    <property type="entry name" value="VWA_2"/>
    <property type="match status" value="1"/>
</dbReference>
<dbReference type="AlphaFoldDB" id="A0A4R0GRN5"/>
<keyword evidence="3" id="KW-1185">Reference proteome</keyword>
<evidence type="ECO:0000313" key="3">
    <source>
        <dbReference type="Proteomes" id="UP000292274"/>
    </source>
</evidence>
<dbReference type="OrthoDB" id="9806395at2"/>
<dbReference type="RefSeq" id="WP_131300741.1">
    <property type="nucleotide sequence ID" value="NZ_SJJR01000002.1"/>
</dbReference>
<protein>
    <submittedName>
        <fullName evidence="2">VWA domain-containing protein</fullName>
    </submittedName>
</protein>
<reference evidence="2 3" key="1">
    <citation type="submission" date="2019-02" db="EMBL/GenBank/DDBJ databases">
        <title>Jishengella sp. nov., isolated from a root of Zingiber montanum.</title>
        <authorList>
            <person name="Kuncharoen N."/>
            <person name="Kudo T."/>
            <person name="Masahiro Y."/>
            <person name="Ohkuma M."/>
            <person name="Tanasupawat S."/>
        </authorList>
    </citation>
    <scope>NUCLEOTIDE SEQUENCE [LARGE SCALE GENOMIC DNA]</scope>
    <source>
        <strain evidence="2 3">PLAI 1-1</strain>
    </source>
</reference>
<accession>A0A4R0GRN5</accession>
<evidence type="ECO:0000259" key="1">
    <source>
        <dbReference type="PROSITE" id="PS50234"/>
    </source>
</evidence>
<dbReference type="InterPro" id="IPR002035">
    <property type="entry name" value="VWF_A"/>
</dbReference>
<sequence>MSEQGILLPFYLVIDVSWSMKGDKLDAAREIFPAVVNALTKNPILNDKVRLGMLDFADDAELRVPLCDVSRLTTLPSLDLRGGTNYGAAFRMLRQQLETDVAQLRSDGYRVHRPAVFFISDGEPLDDWQSDFAALTEYDRETNAGFRWYPVLVPCGVDTADRDILRKLAYPPSKSKLYMMKTGKDAAEAIRAMTEVLISSVLASGQSIAQGGSGLILPGPGDVPPSLDVEDDWLD</sequence>
<gene>
    <name evidence="2" type="ORF">E0H26_03505</name>
</gene>
<organism evidence="2 3">
    <name type="scientific">Micromonospora zingiberis</name>
    <dbReference type="NCBI Taxonomy" id="2053011"/>
    <lineage>
        <taxon>Bacteria</taxon>
        <taxon>Bacillati</taxon>
        <taxon>Actinomycetota</taxon>
        <taxon>Actinomycetes</taxon>
        <taxon>Micromonosporales</taxon>
        <taxon>Micromonosporaceae</taxon>
        <taxon>Micromonospora</taxon>
    </lineage>
</organism>
<dbReference type="PROSITE" id="PS50234">
    <property type="entry name" value="VWFA"/>
    <property type="match status" value="1"/>
</dbReference>